<dbReference type="Pfam" id="PF08281">
    <property type="entry name" value="Sigma70_r4_2"/>
    <property type="match status" value="1"/>
</dbReference>
<name>A0ABU4AMQ4_9HYPH</name>
<keyword evidence="3" id="KW-0731">Sigma factor</keyword>
<dbReference type="InterPro" id="IPR036388">
    <property type="entry name" value="WH-like_DNA-bd_sf"/>
</dbReference>
<proteinExistence type="inferred from homology"/>
<organism evidence="7 8">
    <name type="scientific">Nitratireductor aquimarinus</name>
    <dbReference type="NCBI Taxonomy" id="889300"/>
    <lineage>
        <taxon>Bacteria</taxon>
        <taxon>Pseudomonadati</taxon>
        <taxon>Pseudomonadota</taxon>
        <taxon>Alphaproteobacteria</taxon>
        <taxon>Hyphomicrobiales</taxon>
        <taxon>Phyllobacteriaceae</taxon>
        <taxon>Nitratireductor</taxon>
    </lineage>
</organism>
<dbReference type="InterPro" id="IPR013325">
    <property type="entry name" value="RNA_pol_sigma_r2"/>
</dbReference>
<keyword evidence="2" id="KW-0805">Transcription regulation</keyword>
<evidence type="ECO:0000256" key="2">
    <source>
        <dbReference type="ARBA" id="ARBA00023015"/>
    </source>
</evidence>
<dbReference type="Proteomes" id="UP001185659">
    <property type="component" value="Unassembled WGS sequence"/>
</dbReference>
<dbReference type="PANTHER" id="PTHR43133:SF25">
    <property type="entry name" value="RNA POLYMERASE SIGMA FACTOR RFAY-RELATED"/>
    <property type="match status" value="1"/>
</dbReference>
<dbReference type="SUPFAM" id="SSF88946">
    <property type="entry name" value="Sigma2 domain of RNA polymerase sigma factors"/>
    <property type="match status" value="1"/>
</dbReference>
<evidence type="ECO:0000259" key="6">
    <source>
        <dbReference type="Pfam" id="PF08281"/>
    </source>
</evidence>
<gene>
    <name evidence="7" type="ORF">R2G56_14545</name>
</gene>
<dbReference type="Pfam" id="PF04542">
    <property type="entry name" value="Sigma70_r2"/>
    <property type="match status" value="1"/>
</dbReference>
<keyword evidence="8" id="KW-1185">Reference proteome</keyword>
<dbReference type="PANTHER" id="PTHR43133">
    <property type="entry name" value="RNA POLYMERASE ECF-TYPE SIGMA FACTO"/>
    <property type="match status" value="1"/>
</dbReference>
<feature type="domain" description="RNA polymerase sigma factor 70 region 4 type 2" evidence="6">
    <location>
        <begin position="105"/>
        <end position="156"/>
    </location>
</feature>
<comment type="similarity">
    <text evidence="1">Belongs to the sigma-70 factor family. ECF subfamily.</text>
</comment>
<dbReference type="InterPro" id="IPR013249">
    <property type="entry name" value="RNA_pol_sigma70_r4_t2"/>
</dbReference>
<accession>A0ABU4AMQ4</accession>
<dbReference type="SUPFAM" id="SSF88659">
    <property type="entry name" value="Sigma3 and sigma4 domains of RNA polymerase sigma factors"/>
    <property type="match status" value="1"/>
</dbReference>
<dbReference type="InterPro" id="IPR014284">
    <property type="entry name" value="RNA_pol_sigma-70_dom"/>
</dbReference>
<dbReference type="CDD" id="cd06171">
    <property type="entry name" value="Sigma70_r4"/>
    <property type="match status" value="1"/>
</dbReference>
<protein>
    <submittedName>
        <fullName evidence="7">RNA polymerase sigma factor</fullName>
    </submittedName>
</protein>
<dbReference type="InterPro" id="IPR013324">
    <property type="entry name" value="RNA_pol_sigma_r3/r4-like"/>
</dbReference>
<evidence type="ECO:0000313" key="7">
    <source>
        <dbReference type="EMBL" id="MDV6227516.1"/>
    </source>
</evidence>
<keyword evidence="4" id="KW-0804">Transcription</keyword>
<evidence type="ECO:0000259" key="5">
    <source>
        <dbReference type="Pfam" id="PF04542"/>
    </source>
</evidence>
<dbReference type="InterPro" id="IPR007627">
    <property type="entry name" value="RNA_pol_sigma70_r2"/>
</dbReference>
<dbReference type="GeneID" id="99682178"/>
<reference evidence="7 8" key="1">
    <citation type="submission" date="2023-10" db="EMBL/GenBank/DDBJ databases">
        <authorList>
            <person name="Venkata Ramana C."/>
            <person name="Sasikala C."/>
            <person name="Dhurka M."/>
        </authorList>
    </citation>
    <scope>NUCLEOTIDE SEQUENCE [LARGE SCALE GENOMIC DNA]</scope>
    <source>
        <strain evidence="7 8">KCTC 32151</strain>
    </source>
</reference>
<evidence type="ECO:0000313" key="8">
    <source>
        <dbReference type="Proteomes" id="UP001185659"/>
    </source>
</evidence>
<dbReference type="RefSeq" id="WP_113156905.1">
    <property type="nucleotide sequence ID" value="NZ_CP177240.1"/>
</dbReference>
<dbReference type="InterPro" id="IPR039425">
    <property type="entry name" value="RNA_pol_sigma-70-like"/>
</dbReference>
<dbReference type="EMBL" id="JAWLIP010000006">
    <property type="protein sequence ID" value="MDV6227516.1"/>
    <property type="molecule type" value="Genomic_DNA"/>
</dbReference>
<dbReference type="Gene3D" id="1.10.10.10">
    <property type="entry name" value="Winged helix-like DNA-binding domain superfamily/Winged helix DNA-binding domain"/>
    <property type="match status" value="1"/>
</dbReference>
<sequence length="163" mass="18214">MKSTFADEIVDLLPNLRRYAFVLSRSLDVADDLVQQTCEKAFASRSSYAQGTNLSAWLIRIMRNTWIDRVRRDRTRGESVDIVDRPDAIFTDGAHDTETHLMLGNVASALQELPADQREIIMMICVEELSYKEAAAALGIPIGTVMSRLARARTTLAGKLDLN</sequence>
<dbReference type="NCBIfam" id="TIGR02937">
    <property type="entry name" value="sigma70-ECF"/>
    <property type="match status" value="1"/>
</dbReference>
<feature type="domain" description="RNA polymerase sigma-70 region 2" evidence="5">
    <location>
        <begin position="12"/>
        <end position="74"/>
    </location>
</feature>
<dbReference type="Gene3D" id="1.10.1740.10">
    <property type="match status" value="1"/>
</dbReference>
<evidence type="ECO:0000256" key="1">
    <source>
        <dbReference type="ARBA" id="ARBA00010641"/>
    </source>
</evidence>
<evidence type="ECO:0000256" key="4">
    <source>
        <dbReference type="ARBA" id="ARBA00023163"/>
    </source>
</evidence>
<evidence type="ECO:0000256" key="3">
    <source>
        <dbReference type="ARBA" id="ARBA00023082"/>
    </source>
</evidence>
<comment type="caution">
    <text evidence="7">The sequence shown here is derived from an EMBL/GenBank/DDBJ whole genome shotgun (WGS) entry which is preliminary data.</text>
</comment>